<evidence type="ECO:0000313" key="10">
    <source>
        <dbReference type="Proteomes" id="UP000071561"/>
    </source>
</evidence>
<dbReference type="PATRIC" id="fig|188932.3.peg.3900"/>
<gene>
    <name evidence="9" type="ORF">AY601_3754</name>
</gene>
<dbReference type="GO" id="GO:0005829">
    <property type="term" value="C:cytosol"/>
    <property type="evidence" value="ECO:0007669"/>
    <property type="project" value="TreeGrafter"/>
</dbReference>
<proteinExistence type="inferred from homology"/>
<comment type="cofactor">
    <cofactor evidence="2">
        <name>Mn(2+)</name>
        <dbReference type="ChEBI" id="CHEBI:29035"/>
    </cofactor>
</comment>
<keyword evidence="6" id="KW-0378">Hydrolase</keyword>
<evidence type="ECO:0000256" key="1">
    <source>
        <dbReference type="ARBA" id="ARBA00001424"/>
    </source>
</evidence>
<name>A0A127VH22_9SPHI</name>
<feature type="domain" description="Aminopeptidase P N-terminal" evidence="8">
    <location>
        <begin position="2"/>
        <end position="130"/>
    </location>
</feature>
<dbReference type="PANTHER" id="PTHR43226">
    <property type="entry name" value="XAA-PRO AMINOPEPTIDASE 3"/>
    <property type="match status" value="1"/>
</dbReference>
<evidence type="ECO:0000256" key="3">
    <source>
        <dbReference type="ARBA" id="ARBA00008766"/>
    </source>
</evidence>
<dbReference type="Gene3D" id="3.90.230.10">
    <property type="entry name" value="Creatinase/methionine aminopeptidase superfamily"/>
    <property type="match status" value="1"/>
</dbReference>
<dbReference type="EMBL" id="CP014504">
    <property type="protein sequence ID" value="AMQ00614.1"/>
    <property type="molecule type" value="Genomic_DNA"/>
</dbReference>
<dbReference type="InterPro" id="IPR052433">
    <property type="entry name" value="X-Pro_dipept-like"/>
</dbReference>
<comment type="catalytic activity">
    <reaction evidence="1">
        <text>Release of any N-terminal amino acid, including proline, that is linked to proline, even from a dipeptide or tripeptide.</text>
        <dbReference type="EC" id="3.4.11.9"/>
    </reaction>
</comment>
<dbReference type="GO" id="GO:0030145">
    <property type="term" value="F:manganese ion binding"/>
    <property type="evidence" value="ECO:0007669"/>
    <property type="project" value="InterPro"/>
</dbReference>
<dbReference type="RefSeq" id="WP_068403788.1">
    <property type="nucleotide sequence ID" value="NZ_CP014504.1"/>
</dbReference>
<protein>
    <recommendedName>
        <fullName evidence="4">Xaa-Pro aminopeptidase</fullName>
        <ecNumber evidence="4">3.4.11.9</ecNumber>
    </recommendedName>
</protein>
<keyword evidence="7" id="KW-0464">Manganese</keyword>
<accession>A0A127VH22</accession>
<keyword evidence="10" id="KW-1185">Reference proteome</keyword>
<dbReference type="InterPro" id="IPR029149">
    <property type="entry name" value="Creatin/AminoP/Spt16_N"/>
</dbReference>
<sequence>MFAKEVYQERRNKLKSAIGEGIILLPGNGESGMNFRDNTYHFRQDSCFLYFTGISRPDLCLIIDIDNDQEILFGDELTVDDIVWTGALETIEAQAEKASIAFTRKKTEVINALAGNRKVHFLPVYRAETSLKLMDWGLTGEASVPLIKAIVAQRSIKSEQEIQEIEKAIHISTLMQLKAQEIARPGVTENAVAAQLQAVAIANGGQLSFPSILTVNGEILHNHAGNTILKDGQMVLCDCGAENEMFYAGDLTRTFPVGKAFTPLQQDVYNIVLNAQLKAIEALQPGVLYKEVHLLASEHLVRGLTDLGLMKGDPKLAVAAGAHTLFFQCGLGHMMGLDVHDMENLGEEYIGYTAELKKSKDFGLKSLRLGKALEPGFVVTVEPGLYFIPVLIDSWAAENKHAQFINYDKVKQFRDFGGIRIEDDFLITATGSRLLGSPLIKTVAELHANR</sequence>
<dbReference type="Pfam" id="PF05195">
    <property type="entry name" value="AMP_N"/>
    <property type="match status" value="1"/>
</dbReference>
<dbReference type="InterPro" id="IPR000994">
    <property type="entry name" value="Pept_M24"/>
</dbReference>
<keyword evidence="5" id="KW-0479">Metal-binding</keyword>
<dbReference type="AlphaFoldDB" id="A0A127VH22"/>
<evidence type="ECO:0000256" key="4">
    <source>
        <dbReference type="ARBA" id="ARBA00012574"/>
    </source>
</evidence>
<dbReference type="Proteomes" id="UP000071561">
    <property type="component" value="Chromosome"/>
</dbReference>
<evidence type="ECO:0000256" key="7">
    <source>
        <dbReference type="ARBA" id="ARBA00023211"/>
    </source>
</evidence>
<dbReference type="OrthoDB" id="9806388at2"/>
<keyword evidence="9" id="KW-0031">Aminopeptidase</keyword>
<comment type="similarity">
    <text evidence="3">Belongs to the peptidase M24B family.</text>
</comment>
<evidence type="ECO:0000256" key="6">
    <source>
        <dbReference type="ARBA" id="ARBA00022801"/>
    </source>
</evidence>
<evidence type="ECO:0000313" key="9">
    <source>
        <dbReference type="EMBL" id="AMQ00614.1"/>
    </source>
</evidence>
<dbReference type="Gene3D" id="3.40.350.10">
    <property type="entry name" value="Creatinase/prolidase N-terminal domain"/>
    <property type="match status" value="1"/>
</dbReference>
<dbReference type="KEGG" id="pcm:AY601_3754"/>
<dbReference type="SUPFAM" id="SSF55920">
    <property type="entry name" value="Creatinase/aminopeptidase"/>
    <property type="match status" value="1"/>
</dbReference>
<dbReference type="GO" id="GO:0070006">
    <property type="term" value="F:metalloaminopeptidase activity"/>
    <property type="evidence" value="ECO:0007669"/>
    <property type="project" value="InterPro"/>
</dbReference>
<reference evidence="9 10" key="1">
    <citation type="submission" date="2016-03" db="EMBL/GenBank/DDBJ databases">
        <title>Complete genome sequence of Pedobacter cryoconitis PAMC 27485.</title>
        <authorList>
            <person name="Lee J."/>
            <person name="Kim O.-S."/>
        </authorList>
    </citation>
    <scope>NUCLEOTIDE SEQUENCE [LARGE SCALE GENOMIC DNA]</scope>
    <source>
        <strain evidence="9 10">PAMC 27485</strain>
    </source>
</reference>
<keyword evidence="9" id="KW-0645">Protease</keyword>
<dbReference type="SUPFAM" id="SSF53092">
    <property type="entry name" value="Creatinase/prolidase N-terminal domain"/>
    <property type="match status" value="1"/>
</dbReference>
<evidence type="ECO:0000256" key="5">
    <source>
        <dbReference type="ARBA" id="ARBA00022723"/>
    </source>
</evidence>
<evidence type="ECO:0000259" key="8">
    <source>
        <dbReference type="SMART" id="SM01011"/>
    </source>
</evidence>
<dbReference type="SMART" id="SM01011">
    <property type="entry name" value="AMP_N"/>
    <property type="match status" value="1"/>
</dbReference>
<dbReference type="EC" id="3.4.11.9" evidence="4"/>
<dbReference type="Pfam" id="PF00557">
    <property type="entry name" value="Peptidase_M24"/>
    <property type="match status" value="1"/>
</dbReference>
<dbReference type="InterPro" id="IPR036005">
    <property type="entry name" value="Creatinase/aminopeptidase-like"/>
</dbReference>
<organism evidence="9 10">
    <name type="scientific">Pedobacter cryoconitis</name>
    <dbReference type="NCBI Taxonomy" id="188932"/>
    <lineage>
        <taxon>Bacteria</taxon>
        <taxon>Pseudomonadati</taxon>
        <taxon>Bacteroidota</taxon>
        <taxon>Sphingobacteriia</taxon>
        <taxon>Sphingobacteriales</taxon>
        <taxon>Sphingobacteriaceae</taxon>
        <taxon>Pedobacter</taxon>
    </lineage>
</organism>
<evidence type="ECO:0000256" key="2">
    <source>
        <dbReference type="ARBA" id="ARBA00001936"/>
    </source>
</evidence>
<dbReference type="PANTHER" id="PTHR43226:SF4">
    <property type="entry name" value="XAA-PRO AMINOPEPTIDASE 3"/>
    <property type="match status" value="1"/>
</dbReference>
<dbReference type="InterPro" id="IPR007865">
    <property type="entry name" value="Aminopep_P_N"/>
</dbReference>
<dbReference type="GO" id="GO:0006508">
    <property type="term" value="P:proteolysis"/>
    <property type="evidence" value="ECO:0007669"/>
    <property type="project" value="TreeGrafter"/>
</dbReference>